<accession>A0ABD2Q2S0</accession>
<comment type="caution">
    <text evidence="2">The sequence shown here is derived from an EMBL/GenBank/DDBJ whole genome shotgun (WGS) entry which is preliminary data.</text>
</comment>
<dbReference type="Proteomes" id="UP001626550">
    <property type="component" value="Unassembled WGS sequence"/>
</dbReference>
<sequence length="149" mass="17534">MAFEIPEVKPDTLEEIFTDKIRYLDMTLFNIYHFDEMIIDERKYLFRLSTKEDLMTVICHIKGQHYLLVSVFTSMDHKRRLREIHDYIIEHESSPSFPHVYYLAYIRPHLHNPKESSQPSAPVSQQTQLPPINNGSESQISQPPPVPPL</sequence>
<proteinExistence type="predicted"/>
<feature type="region of interest" description="Disordered" evidence="1">
    <location>
        <begin position="113"/>
        <end position="149"/>
    </location>
</feature>
<reference evidence="2 3" key="1">
    <citation type="submission" date="2024-11" db="EMBL/GenBank/DDBJ databases">
        <title>Adaptive evolution of stress response genes in parasites aligns with host niche diversity.</title>
        <authorList>
            <person name="Hahn C."/>
            <person name="Resl P."/>
        </authorList>
    </citation>
    <scope>NUCLEOTIDE SEQUENCE [LARGE SCALE GENOMIC DNA]</scope>
    <source>
        <strain evidence="2">EGGRZ-B1_66</strain>
        <tissue evidence="2">Body</tissue>
    </source>
</reference>
<evidence type="ECO:0000313" key="2">
    <source>
        <dbReference type="EMBL" id="KAL3313031.1"/>
    </source>
</evidence>
<protein>
    <submittedName>
        <fullName evidence="2">Uncharacterized protein</fullName>
    </submittedName>
</protein>
<evidence type="ECO:0000256" key="1">
    <source>
        <dbReference type="SAM" id="MobiDB-lite"/>
    </source>
</evidence>
<gene>
    <name evidence="2" type="ORF">Ciccas_008369</name>
</gene>
<dbReference type="EMBL" id="JBJKFK010001459">
    <property type="protein sequence ID" value="KAL3313031.1"/>
    <property type="molecule type" value="Genomic_DNA"/>
</dbReference>
<organism evidence="2 3">
    <name type="scientific">Cichlidogyrus casuarinus</name>
    <dbReference type="NCBI Taxonomy" id="1844966"/>
    <lineage>
        <taxon>Eukaryota</taxon>
        <taxon>Metazoa</taxon>
        <taxon>Spiralia</taxon>
        <taxon>Lophotrochozoa</taxon>
        <taxon>Platyhelminthes</taxon>
        <taxon>Monogenea</taxon>
        <taxon>Monopisthocotylea</taxon>
        <taxon>Dactylogyridea</taxon>
        <taxon>Ancyrocephalidae</taxon>
        <taxon>Cichlidogyrus</taxon>
    </lineage>
</organism>
<feature type="compositionally biased region" description="Polar residues" evidence="1">
    <location>
        <begin position="115"/>
        <end position="141"/>
    </location>
</feature>
<evidence type="ECO:0000313" key="3">
    <source>
        <dbReference type="Proteomes" id="UP001626550"/>
    </source>
</evidence>
<dbReference type="AlphaFoldDB" id="A0ABD2Q2S0"/>
<name>A0ABD2Q2S0_9PLAT</name>
<keyword evidence="3" id="KW-1185">Reference proteome</keyword>